<dbReference type="OrthoDB" id="6691880at2"/>
<protein>
    <submittedName>
        <fullName evidence="1">DUF2528 family protein</fullName>
    </submittedName>
</protein>
<keyword evidence="2" id="KW-1185">Reference proteome</keyword>
<evidence type="ECO:0000313" key="1">
    <source>
        <dbReference type="EMBL" id="RVU01108.1"/>
    </source>
</evidence>
<organism evidence="1 2">
    <name type="scientific">Mucilaginibacter limnophilus</name>
    <dbReference type="NCBI Taxonomy" id="1932778"/>
    <lineage>
        <taxon>Bacteria</taxon>
        <taxon>Pseudomonadati</taxon>
        <taxon>Bacteroidota</taxon>
        <taxon>Sphingobacteriia</taxon>
        <taxon>Sphingobacteriales</taxon>
        <taxon>Sphingobacteriaceae</taxon>
        <taxon>Mucilaginibacter</taxon>
    </lineage>
</organism>
<dbReference type="RefSeq" id="WP_127704819.1">
    <property type="nucleotide sequence ID" value="NZ_SACK01000003.1"/>
</dbReference>
<reference evidence="1 2" key="1">
    <citation type="submission" date="2019-01" db="EMBL/GenBank/DDBJ databases">
        <authorList>
            <person name="Chen W.-M."/>
        </authorList>
    </citation>
    <scope>NUCLEOTIDE SEQUENCE [LARGE SCALE GENOMIC DNA]</scope>
    <source>
        <strain evidence="1 2">YBJ-36</strain>
    </source>
</reference>
<evidence type="ECO:0000313" key="2">
    <source>
        <dbReference type="Proteomes" id="UP000282759"/>
    </source>
</evidence>
<dbReference type="Proteomes" id="UP000282759">
    <property type="component" value="Unassembled WGS sequence"/>
</dbReference>
<dbReference type="EMBL" id="SACK01000003">
    <property type="protein sequence ID" value="RVU01108.1"/>
    <property type="molecule type" value="Genomic_DNA"/>
</dbReference>
<dbReference type="AlphaFoldDB" id="A0A3S2V8D6"/>
<dbReference type="InterPro" id="IPR024252">
    <property type="entry name" value="DUF2528"/>
</dbReference>
<proteinExistence type="predicted"/>
<dbReference type="Pfam" id="PF10800">
    <property type="entry name" value="DUF2528"/>
    <property type="match status" value="1"/>
</dbReference>
<comment type="caution">
    <text evidence="1">The sequence shown here is derived from an EMBL/GenBank/DDBJ whole genome shotgun (WGS) entry which is preliminary data.</text>
</comment>
<gene>
    <name evidence="1" type="ORF">EOD41_10870</name>
</gene>
<accession>A0A3S2V8D6</accession>
<sequence>MGTIKTYTINHGPTWWECQVAIDHSFIVKVPVPESDQPEDWTMEKTMREMIMHWTGGAGWLKENDGDITKTFLQQLAAEIQQIQCENNYTLEGVIEEFVNREGWWPMDGSCGVQILEVEDFEFLMNEYEVMEEQQL</sequence>
<name>A0A3S2V8D6_9SPHI</name>